<evidence type="ECO:0000313" key="1">
    <source>
        <dbReference type="EMBL" id="MDQ0274897.1"/>
    </source>
</evidence>
<comment type="caution">
    <text evidence="1">The sequence shown here is derived from an EMBL/GenBank/DDBJ whole genome shotgun (WGS) entry which is preliminary data.</text>
</comment>
<proteinExistence type="predicted"/>
<keyword evidence="2" id="KW-1185">Reference proteome</keyword>
<dbReference type="RefSeq" id="WP_023056192.1">
    <property type="nucleotide sequence ID" value="NZ_JAUSTN010000004.1"/>
</dbReference>
<dbReference type="Proteomes" id="UP001236559">
    <property type="component" value="Unassembled WGS sequence"/>
</dbReference>
<gene>
    <name evidence="1" type="ORF">J2S72_000918</name>
</gene>
<dbReference type="EMBL" id="JAUSTN010000004">
    <property type="protein sequence ID" value="MDQ0274897.1"/>
    <property type="molecule type" value="Genomic_DNA"/>
</dbReference>
<dbReference type="SUPFAM" id="SSF47598">
    <property type="entry name" value="Ribbon-helix-helix"/>
    <property type="match status" value="1"/>
</dbReference>
<reference evidence="1 2" key="1">
    <citation type="submission" date="2023-07" db="EMBL/GenBank/DDBJ databases">
        <title>Genomic Encyclopedia of Type Strains, Phase IV (KMG-IV): sequencing the most valuable type-strain genomes for metagenomic binning, comparative biology and taxonomic classification.</title>
        <authorList>
            <person name="Goeker M."/>
        </authorList>
    </citation>
    <scope>NUCLEOTIDE SEQUENCE [LARGE SCALE GENOMIC DNA]</scope>
    <source>
        <strain evidence="1 2">DSM 22616</strain>
    </source>
</reference>
<evidence type="ECO:0000313" key="2">
    <source>
        <dbReference type="Proteomes" id="UP001236559"/>
    </source>
</evidence>
<dbReference type="InterPro" id="IPR013321">
    <property type="entry name" value="Arc_rbn_hlx_hlx"/>
</dbReference>
<dbReference type="Pfam" id="PF19891">
    <property type="entry name" value="DUF6364"/>
    <property type="match status" value="1"/>
</dbReference>
<dbReference type="InterPro" id="IPR045944">
    <property type="entry name" value="DUF6364"/>
</dbReference>
<evidence type="ECO:0008006" key="3">
    <source>
        <dbReference type="Google" id="ProtNLM"/>
    </source>
</evidence>
<dbReference type="Gene3D" id="1.10.1220.10">
    <property type="entry name" value="Met repressor-like"/>
    <property type="match status" value="1"/>
</dbReference>
<organism evidence="1 2">
    <name type="scientific">Peptoniphilus koenoeneniae</name>
    <dbReference type="NCBI Taxonomy" id="507751"/>
    <lineage>
        <taxon>Bacteria</taxon>
        <taxon>Bacillati</taxon>
        <taxon>Bacillota</taxon>
        <taxon>Tissierellia</taxon>
        <taxon>Tissierellales</taxon>
        <taxon>Peptoniphilaceae</taxon>
        <taxon>Peptoniphilus</taxon>
    </lineage>
</organism>
<dbReference type="InterPro" id="IPR010985">
    <property type="entry name" value="Ribbon_hlx_hlx"/>
</dbReference>
<name>A0ABU0AVP9_9FIRM</name>
<accession>A0ABU0AVP9</accession>
<protein>
    <recommendedName>
        <fullName evidence="3">Ribbon-helix-helix protein CopG domain-containing protein</fullName>
    </recommendedName>
</protein>
<sequence>MEKENKKKVTISLTQKSHEKIKEYAKEKHTSVSGAIEDWIWNELKNNDRKKIIEEDK</sequence>